<evidence type="ECO:0000256" key="4">
    <source>
        <dbReference type="ARBA" id="ARBA00022692"/>
    </source>
</evidence>
<evidence type="ECO:0000256" key="5">
    <source>
        <dbReference type="ARBA" id="ARBA00022824"/>
    </source>
</evidence>
<evidence type="ECO:0000256" key="8">
    <source>
        <dbReference type="HAMAP-Rule" id="MF_03113"/>
    </source>
</evidence>
<comment type="similarity">
    <text evidence="2 8">Belongs to the WRB/GET1 family.</text>
</comment>
<dbReference type="STRING" id="764103.G7E010"/>
<feature type="chain" id="PRO_5009955679" evidence="9">
    <location>
        <begin position="21"/>
        <end position="212"/>
    </location>
</feature>
<dbReference type="Pfam" id="PF04420">
    <property type="entry name" value="CHD5"/>
    <property type="match status" value="1"/>
</dbReference>
<keyword evidence="3 8" id="KW-0813">Transport</keyword>
<evidence type="ECO:0000256" key="7">
    <source>
        <dbReference type="ARBA" id="ARBA00023136"/>
    </source>
</evidence>
<dbReference type="GO" id="GO:0043495">
    <property type="term" value="F:protein-membrane adaptor activity"/>
    <property type="evidence" value="ECO:0007669"/>
    <property type="project" value="TreeGrafter"/>
</dbReference>
<dbReference type="InterPro" id="IPR028945">
    <property type="entry name" value="Get1"/>
</dbReference>
<comment type="caution">
    <text evidence="10">The sequence shown here is derived from an EMBL/GenBank/DDBJ whole genome shotgun (WGS) entry which is preliminary data.</text>
</comment>
<organism evidence="10 11">
    <name type="scientific">Mixia osmundae (strain CBS 9802 / IAM 14324 / JCM 22182 / KY 12970)</name>
    <dbReference type="NCBI Taxonomy" id="764103"/>
    <lineage>
        <taxon>Eukaryota</taxon>
        <taxon>Fungi</taxon>
        <taxon>Dikarya</taxon>
        <taxon>Basidiomycota</taxon>
        <taxon>Pucciniomycotina</taxon>
        <taxon>Mixiomycetes</taxon>
        <taxon>Mixiales</taxon>
        <taxon>Mixiaceae</taxon>
        <taxon>Mixia</taxon>
    </lineage>
</organism>
<dbReference type="Gene3D" id="1.10.287.660">
    <property type="entry name" value="Helix hairpin bin"/>
    <property type="match status" value="1"/>
</dbReference>
<feature type="topological domain" description="Lumenal" evidence="8">
    <location>
        <begin position="1"/>
        <end position="4"/>
    </location>
</feature>
<evidence type="ECO:0000256" key="1">
    <source>
        <dbReference type="ARBA" id="ARBA00004477"/>
    </source>
</evidence>
<evidence type="ECO:0000256" key="2">
    <source>
        <dbReference type="ARBA" id="ARBA00010799"/>
    </source>
</evidence>
<dbReference type="GO" id="GO:0043529">
    <property type="term" value="C:GET complex"/>
    <property type="evidence" value="ECO:0007669"/>
    <property type="project" value="InterPro"/>
</dbReference>
<accession>G7E010</accession>
<keyword evidence="5 8" id="KW-0256">Endoplasmic reticulum</keyword>
<feature type="topological domain" description="Cytoplasmic" evidence="8">
    <location>
        <begin position="170"/>
        <end position="212"/>
    </location>
</feature>
<evidence type="ECO:0000256" key="6">
    <source>
        <dbReference type="ARBA" id="ARBA00022989"/>
    </source>
</evidence>
<reference evidence="10 11" key="2">
    <citation type="journal article" date="2012" name="Open Biol.">
        <title>Characteristics of nucleosomes and linker DNA regions on the genome of the basidiomycete Mixia osmundae revealed by mono- and dinucleosome mapping.</title>
        <authorList>
            <person name="Nishida H."/>
            <person name="Kondo S."/>
            <person name="Matsumoto T."/>
            <person name="Suzuki Y."/>
            <person name="Yoshikawa H."/>
            <person name="Taylor T.D."/>
            <person name="Sugiyama J."/>
        </authorList>
    </citation>
    <scope>NUCLEOTIDE SEQUENCE [LARGE SCALE GENOMIC DNA]</scope>
    <source>
        <strain evidence="11">CBS 9802 / IAM 14324 / JCM 22182 / KY 12970</strain>
    </source>
</reference>
<dbReference type="FunCoup" id="G7E010">
    <property type="interactions" value="182"/>
</dbReference>
<feature type="signal peptide" evidence="9">
    <location>
        <begin position="1"/>
        <end position="20"/>
    </location>
</feature>
<dbReference type="Proteomes" id="UP000009131">
    <property type="component" value="Unassembled WGS sequence"/>
</dbReference>
<sequence length="212" mass="23408">MFALAINLVLLVAFTEIVNGVGQGRVADFLYAIYLKITRSPLGRRQSLLKKEIMANKAELSATSAQDQFAKWAKLRRKLDKGVSDLEKLNESLAAQRSSFNLGLKSILWVLGTAMPFIYTSYHSKSPVFFLPQGWFGPSERVFGLPFAPRGAVSCAVWLMMLRRTLGSVRRVTTDCLEGLAEPPRVPLAVPADVPADVPVRGQASSRDKKEL</sequence>
<proteinExistence type="inferred from homology"/>
<dbReference type="EMBL" id="BABT02000076">
    <property type="protein sequence ID" value="GAA96170.1"/>
    <property type="molecule type" value="Genomic_DNA"/>
</dbReference>
<dbReference type="InterPro" id="IPR029012">
    <property type="entry name" value="Helix_hairpin_bin_sf"/>
</dbReference>
<keyword evidence="7 8" id="KW-0472">Membrane</keyword>
<comment type="caution">
    <text evidence="8">Lacks conserved residue(s) required for the propagation of feature annotation.</text>
</comment>
<evidence type="ECO:0000313" key="10">
    <source>
        <dbReference type="EMBL" id="GAA96170.1"/>
    </source>
</evidence>
<dbReference type="InParanoid" id="G7E010"/>
<dbReference type="HOGENOM" id="CLU_089418_0_1_1"/>
<dbReference type="OrthoDB" id="69461at2759"/>
<comment type="subcellular location">
    <subcellularLocation>
        <location evidence="1">Endoplasmic reticulum membrane</location>
        <topology evidence="1">Multi-pass membrane protein</topology>
    </subcellularLocation>
</comment>
<keyword evidence="9" id="KW-0732">Signal</keyword>
<keyword evidence="11" id="KW-1185">Reference proteome</keyword>
<dbReference type="HAMAP" id="MF_03113">
    <property type="entry name" value="Get1"/>
    <property type="match status" value="1"/>
</dbReference>
<protein>
    <submittedName>
        <fullName evidence="10">Uncharacterized protein</fullName>
    </submittedName>
</protein>
<evidence type="ECO:0000256" key="9">
    <source>
        <dbReference type="SAM" id="SignalP"/>
    </source>
</evidence>
<gene>
    <name evidence="10" type="primary">Mo02833</name>
    <name evidence="8" type="synonym">GET1</name>
    <name evidence="10" type="ORF">E5Q_02833</name>
</gene>
<evidence type="ECO:0000313" key="11">
    <source>
        <dbReference type="Proteomes" id="UP000009131"/>
    </source>
</evidence>
<dbReference type="GO" id="GO:0005789">
    <property type="term" value="C:endoplasmic reticulum membrane"/>
    <property type="evidence" value="ECO:0007669"/>
    <property type="project" value="UniProtKB-SubCell"/>
</dbReference>
<name>G7E010_MIXOS</name>
<dbReference type="PANTHER" id="PTHR42650:SF1">
    <property type="entry name" value="GUIDED ENTRY OF TAIL-ANCHORED PROTEINS FACTOR 1"/>
    <property type="match status" value="1"/>
</dbReference>
<keyword evidence="4 8" id="KW-0812">Transmembrane</keyword>
<dbReference type="InterPro" id="IPR027538">
    <property type="entry name" value="Get1_fungi"/>
</dbReference>
<evidence type="ECO:0000256" key="3">
    <source>
        <dbReference type="ARBA" id="ARBA00022448"/>
    </source>
</evidence>
<dbReference type="OMA" id="AEWIISF"/>
<dbReference type="eggNOG" id="KOG4253">
    <property type="taxonomic scope" value="Eukaryota"/>
</dbReference>
<dbReference type="PANTHER" id="PTHR42650">
    <property type="entry name" value="TAIL-ANCHORED PROTEIN INSERTION RECEPTOR WRB"/>
    <property type="match status" value="1"/>
</dbReference>
<dbReference type="GO" id="GO:0071816">
    <property type="term" value="P:tail-anchored membrane protein insertion into ER membrane"/>
    <property type="evidence" value="ECO:0007669"/>
    <property type="project" value="InterPro"/>
</dbReference>
<keyword evidence="6 8" id="KW-1133">Transmembrane helix</keyword>
<dbReference type="RefSeq" id="XP_014570793.1">
    <property type="nucleotide sequence ID" value="XM_014715307.1"/>
</dbReference>
<dbReference type="AlphaFoldDB" id="G7E010"/>
<reference evidence="10 11" key="1">
    <citation type="journal article" date="2011" name="J. Gen. Appl. Microbiol.">
        <title>Draft genome sequencing of the enigmatic basidiomycete Mixia osmundae.</title>
        <authorList>
            <person name="Nishida H."/>
            <person name="Nagatsuka Y."/>
            <person name="Sugiyama J."/>
        </authorList>
    </citation>
    <scope>NUCLEOTIDE SEQUENCE [LARGE SCALE GENOMIC DNA]</scope>
    <source>
        <strain evidence="11">CBS 9802 / IAM 14324 / JCM 22182 / KY 12970</strain>
    </source>
</reference>